<dbReference type="InterPro" id="IPR051201">
    <property type="entry name" value="Chloro_Bact_Ser_Proteases"/>
</dbReference>
<keyword evidence="5" id="KW-1185">Reference proteome</keyword>
<dbReference type="PANTHER" id="PTHR43343">
    <property type="entry name" value="PEPTIDASE S12"/>
    <property type="match status" value="1"/>
</dbReference>
<dbReference type="InParanoid" id="D8UC26"/>
<dbReference type="RefSeq" id="XP_002956183.1">
    <property type="nucleotide sequence ID" value="XM_002956137.1"/>
</dbReference>
<evidence type="ECO:0000256" key="2">
    <source>
        <dbReference type="ARBA" id="ARBA00022670"/>
    </source>
</evidence>
<sequence>MAARRPWSVSPLRLLASVVVEVGRILLARCAALCAASTLAGVPFFARPSVAAALVDEDIAVQVFQDVSPSVVSIAVLRSVGGVQVRDVIGSGVVWDAAGPHVLTNFHIIPPLQGTNTVLEVTLQDMATGAYSILPARVAGSDSLHDLAVLKLLLPQQQPQPQSEEVLGSQLSVARDPASSDGVSNGVSNANGVPVVVAPIRVAAPGDLRVGQLVYALGCVAANPAAAAPTRSLSVGLISGLGRSIPSPVGARIYGVVQCVRVPSPLSSRGSRGKLHSTEAVVNAANSGGPLVDSAGRMVGLSTAVGAAQTGTARGSGVNFALPVDLLLDVVPKIIVYGNPYGKK</sequence>
<dbReference type="Gene3D" id="2.40.10.10">
    <property type="entry name" value="Trypsin-like serine proteases"/>
    <property type="match status" value="2"/>
</dbReference>
<dbReference type="SUPFAM" id="SSF50494">
    <property type="entry name" value="Trypsin-like serine proteases"/>
    <property type="match status" value="1"/>
</dbReference>
<evidence type="ECO:0000313" key="4">
    <source>
        <dbReference type="EMBL" id="EFJ42722.1"/>
    </source>
</evidence>
<accession>D8UC26</accession>
<evidence type="ECO:0000256" key="1">
    <source>
        <dbReference type="ARBA" id="ARBA00010541"/>
    </source>
</evidence>
<keyword evidence="2" id="KW-0645">Protease</keyword>
<dbReference type="OrthoDB" id="4217619at2759"/>
<dbReference type="GO" id="GO:0008233">
    <property type="term" value="F:peptidase activity"/>
    <property type="evidence" value="ECO:0007669"/>
    <property type="project" value="UniProtKB-KW"/>
</dbReference>
<dbReference type="STRING" id="3068.D8UC26"/>
<reference evidence="4 5" key="1">
    <citation type="journal article" date="2010" name="Science">
        <title>Genomic analysis of organismal complexity in the multicellular green alga Volvox carteri.</title>
        <authorList>
            <person name="Prochnik S.E."/>
            <person name="Umen J."/>
            <person name="Nedelcu A.M."/>
            <person name="Hallmann A."/>
            <person name="Miller S.M."/>
            <person name="Nishii I."/>
            <person name="Ferris P."/>
            <person name="Kuo A."/>
            <person name="Mitros T."/>
            <person name="Fritz-Laylin L.K."/>
            <person name="Hellsten U."/>
            <person name="Chapman J."/>
            <person name="Simakov O."/>
            <person name="Rensing S.A."/>
            <person name="Terry A."/>
            <person name="Pangilinan J."/>
            <person name="Kapitonov V."/>
            <person name="Jurka J."/>
            <person name="Salamov A."/>
            <person name="Shapiro H."/>
            <person name="Schmutz J."/>
            <person name="Grimwood J."/>
            <person name="Lindquist E."/>
            <person name="Lucas S."/>
            <person name="Grigoriev I.V."/>
            <person name="Schmitt R."/>
            <person name="Kirk D."/>
            <person name="Rokhsar D.S."/>
        </authorList>
    </citation>
    <scope>NUCLEOTIDE SEQUENCE [LARGE SCALE GENOMIC DNA]</scope>
    <source>
        <strain evidence="5">f. Nagariensis / Eve</strain>
    </source>
</reference>
<dbReference type="Pfam" id="PF13365">
    <property type="entry name" value="Trypsin_2"/>
    <property type="match status" value="1"/>
</dbReference>
<dbReference type="GeneID" id="9619109"/>
<dbReference type="InterPro" id="IPR009003">
    <property type="entry name" value="Peptidase_S1_PA"/>
</dbReference>
<organism evidence="5">
    <name type="scientific">Volvox carteri f. nagariensis</name>
    <dbReference type="NCBI Taxonomy" id="3068"/>
    <lineage>
        <taxon>Eukaryota</taxon>
        <taxon>Viridiplantae</taxon>
        <taxon>Chlorophyta</taxon>
        <taxon>core chlorophytes</taxon>
        <taxon>Chlorophyceae</taxon>
        <taxon>CS clade</taxon>
        <taxon>Chlamydomonadales</taxon>
        <taxon>Volvocaceae</taxon>
        <taxon>Volvox</taxon>
    </lineage>
</organism>
<dbReference type="InterPro" id="IPR043504">
    <property type="entry name" value="Peptidase_S1_PA_chymotrypsin"/>
</dbReference>
<dbReference type="Proteomes" id="UP000001058">
    <property type="component" value="Unassembled WGS sequence"/>
</dbReference>
<evidence type="ECO:0000256" key="3">
    <source>
        <dbReference type="ARBA" id="ARBA00022801"/>
    </source>
</evidence>
<evidence type="ECO:0000313" key="5">
    <source>
        <dbReference type="Proteomes" id="UP000001058"/>
    </source>
</evidence>
<dbReference type="GO" id="GO:0006508">
    <property type="term" value="P:proteolysis"/>
    <property type="evidence" value="ECO:0007669"/>
    <property type="project" value="UniProtKB-KW"/>
</dbReference>
<dbReference type="eggNOG" id="KOG1320">
    <property type="taxonomic scope" value="Eukaryota"/>
</dbReference>
<proteinExistence type="inferred from homology"/>
<protein>
    <submittedName>
        <fullName evidence="4">Trypsin family</fullName>
    </submittedName>
</protein>
<dbReference type="PANTHER" id="PTHR43343:SF3">
    <property type="entry name" value="PROTEASE DO-LIKE 8, CHLOROPLASTIC"/>
    <property type="match status" value="1"/>
</dbReference>
<dbReference type="AlphaFoldDB" id="D8UC26"/>
<keyword evidence="3" id="KW-0378">Hydrolase</keyword>
<name>D8UC26_VOLCA</name>
<dbReference type="EMBL" id="GL378379">
    <property type="protein sequence ID" value="EFJ42722.1"/>
    <property type="molecule type" value="Genomic_DNA"/>
</dbReference>
<comment type="similarity">
    <text evidence="1">Belongs to the peptidase S1C family.</text>
</comment>
<gene>
    <name evidence="4" type="primary">deg5</name>
    <name evidence="4" type="ORF">VOLCADRAFT_107124</name>
</gene>
<dbReference type="KEGG" id="vcn:VOLCADRAFT_107124"/>